<dbReference type="Pfam" id="PF06013">
    <property type="entry name" value="WXG100"/>
    <property type="match status" value="1"/>
</dbReference>
<dbReference type="AlphaFoldDB" id="A0A917VN32"/>
<proteinExistence type="predicted"/>
<dbReference type="RefSeq" id="WP_189325924.1">
    <property type="nucleotide sequence ID" value="NZ_BMPQ01000026.1"/>
</dbReference>
<gene>
    <name evidence="1" type="ORF">GCM10010094_71850</name>
</gene>
<protein>
    <recommendedName>
        <fullName evidence="3">WXG100 family type VII secretion target</fullName>
    </recommendedName>
</protein>
<keyword evidence="2" id="KW-1185">Reference proteome</keyword>
<evidence type="ECO:0008006" key="3">
    <source>
        <dbReference type="Google" id="ProtNLM"/>
    </source>
</evidence>
<evidence type="ECO:0000313" key="1">
    <source>
        <dbReference type="EMBL" id="GGL00809.1"/>
    </source>
</evidence>
<dbReference type="SUPFAM" id="SSF140453">
    <property type="entry name" value="EsxAB dimer-like"/>
    <property type="match status" value="1"/>
</dbReference>
<reference evidence="1" key="1">
    <citation type="journal article" date="2014" name="Int. J. Syst. Evol. Microbiol.">
        <title>Complete genome sequence of Corynebacterium casei LMG S-19264T (=DSM 44701T), isolated from a smear-ripened cheese.</title>
        <authorList>
            <consortium name="US DOE Joint Genome Institute (JGI-PGF)"/>
            <person name="Walter F."/>
            <person name="Albersmeier A."/>
            <person name="Kalinowski J."/>
            <person name="Ruckert C."/>
        </authorList>
    </citation>
    <scope>NUCLEOTIDE SEQUENCE</scope>
    <source>
        <strain evidence="1">JCM 3035</strain>
    </source>
</reference>
<dbReference type="InterPro" id="IPR010310">
    <property type="entry name" value="T7SS_ESAT-6-like"/>
</dbReference>
<dbReference type="Proteomes" id="UP000637788">
    <property type="component" value="Unassembled WGS sequence"/>
</dbReference>
<sequence length="94" mass="10696">MADDLDRGANLDKLKKLYEAFQKKEGEVRDLIHLLDGQANNSHGFWKGPGADRFRDDWRDFKPQLNRLADSLSDAYKSAKSGHDAIEQATSRPH</sequence>
<organism evidence="1 2">
    <name type="scientific">Streptomyces flaveus</name>
    <dbReference type="NCBI Taxonomy" id="66370"/>
    <lineage>
        <taxon>Bacteria</taxon>
        <taxon>Bacillati</taxon>
        <taxon>Actinomycetota</taxon>
        <taxon>Actinomycetes</taxon>
        <taxon>Kitasatosporales</taxon>
        <taxon>Streptomycetaceae</taxon>
        <taxon>Streptomyces</taxon>
        <taxon>Streptomyces aurantiacus group</taxon>
    </lineage>
</organism>
<dbReference type="Gene3D" id="1.10.287.1060">
    <property type="entry name" value="ESAT-6-like"/>
    <property type="match status" value="1"/>
</dbReference>
<comment type="caution">
    <text evidence="1">The sequence shown here is derived from an EMBL/GenBank/DDBJ whole genome shotgun (WGS) entry which is preliminary data.</text>
</comment>
<accession>A0A917VN32</accession>
<name>A0A917VN32_9ACTN</name>
<evidence type="ECO:0000313" key="2">
    <source>
        <dbReference type="Proteomes" id="UP000637788"/>
    </source>
</evidence>
<dbReference type="InterPro" id="IPR036689">
    <property type="entry name" value="ESAT-6-like_sf"/>
</dbReference>
<dbReference type="EMBL" id="BMPQ01000026">
    <property type="protein sequence ID" value="GGL00809.1"/>
    <property type="molecule type" value="Genomic_DNA"/>
</dbReference>
<reference evidence="1" key="2">
    <citation type="submission" date="2020-09" db="EMBL/GenBank/DDBJ databases">
        <authorList>
            <person name="Sun Q."/>
            <person name="Ohkuma M."/>
        </authorList>
    </citation>
    <scope>NUCLEOTIDE SEQUENCE</scope>
    <source>
        <strain evidence="1">JCM 3035</strain>
    </source>
</reference>